<evidence type="ECO:0000313" key="4">
    <source>
        <dbReference type="WBParaSite" id="SVE_0601900.1"/>
    </source>
</evidence>
<dbReference type="WBParaSite" id="SVE_0601900.1">
    <property type="protein sequence ID" value="SVE_0601900.1"/>
    <property type="gene ID" value="SVE_0601900"/>
</dbReference>
<accession>A0A0K0FB13</accession>
<keyword evidence="2" id="KW-1133">Transmembrane helix</keyword>
<evidence type="ECO:0000313" key="3">
    <source>
        <dbReference type="Proteomes" id="UP000035680"/>
    </source>
</evidence>
<reference evidence="3" key="1">
    <citation type="submission" date="2014-07" db="EMBL/GenBank/DDBJ databases">
        <authorList>
            <person name="Martin A.A"/>
            <person name="De Silva N."/>
        </authorList>
    </citation>
    <scope>NUCLEOTIDE SEQUENCE</scope>
</reference>
<reference evidence="4" key="2">
    <citation type="submission" date="2015-08" db="UniProtKB">
        <authorList>
            <consortium name="WormBaseParasite"/>
        </authorList>
    </citation>
    <scope>IDENTIFICATION</scope>
</reference>
<feature type="transmembrane region" description="Helical" evidence="2">
    <location>
        <begin position="12"/>
        <end position="30"/>
    </location>
</feature>
<proteinExistence type="predicted"/>
<keyword evidence="2" id="KW-0812">Transmembrane</keyword>
<feature type="region of interest" description="Disordered" evidence="1">
    <location>
        <begin position="118"/>
        <end position="176"/>
    </location>
</feature>
<sequence>MSIQDERLKYLGGTTIFITIAVGILFYNYYSSVKKKEEKELRENNKQNEIKFIEKKINDKNKFREKSTMEDNEFREKKILKHDLPKDDVNGNVNINNILQGTLDFKTSNDTENTCISKTAAEDEDPPTDLDGATSFREEHPPVEKIKKKHQNNEVKEKSKSNIKTPSKGMYGNKAIKEDDPIRNLILKRNGKAE</sequence>
<feature type="compositionally biased region" description="Basic and acidic residues" evidence="1">
    <location>
        <begin position="136"/>
        <end position="160"/>
    </location>
</feature>
<protein>
    <submittedName>
        <fullName evidence="4">Exported protein</fullName>
    </submittedName>
</protein>
<evidence type="ECO:0000256" key="1">
    <source>
        <dbReference type="SAM" id="MobiDB-lite"/>
    </source>
</evidence>
<organism evidence="3 4">
    <name type="scientific">Strongyloides venezuelensis</name>
    <name type="common">Threadworm</name>
    <dbReference type="NCBI Taxonomy" id="75913"/>
    <lineage>
        <taxon>Eukaryota</taxon>
        <taxon>Metazoa</taxon>
        <taxon>Ecdysozoa</taxon>
        <taxon>Nematoda</taxon>
        <taxon>Chromadorea</taxon>
        <taxon>Rhabditida</taxon>
        <taxon>Tylenchina</taxon>
        <taxon>Panagrolaimomorpha</taxon>
        <taxon>Strongyloidoidea</taxon>
        <taxon>Strongyloididae</taxon>
        <taxon>Strongyloides</taxon>
    </lineage>
</organism>
<dbReference type="AlphaFoldDB" id="A0A0K0FB13"/>
<name>A0A0K0FB13_STRVS</name>
<dbReference type="Proteomes" id="UP000035680">
    <property type="component" value="Unassembled WGS sequence"/>
</dbReference>
<keyword evidence="3" id="KW-1185">Reference proteome</keyword>
<keyword evidence="2" id="KW-0472">Membrane</keyword>
<evidence type="ECO:0000256" key="2">
    <source>
        <dbReference type="SAM" id="Phobius"/>
    </source>
</evidence>